<protein>
    <submittedName>
        <fullName evidence="2">Uncharacterized protein</fullName>
    </submittedName>
</protein>
<gene>
    <name evidence="2" type="ORF">QTG54_002802</name>
</gene>
<dbReference type="EMBL" id="JATAAI010000004">
    <property type="protein sequence ID" value="KAK1746195.1"/>
    <property type="molecule type" value="Genomic_DNA"/>
</dbReference>
<feature type="coiled-coil region" evidence="1">
    <location>
        <begin position="155"/>
        <end position="189"/>
    </location>
</feature>
<dbReference type="AlphaFoldDB" id="A0AAD8YJH0"/>
<proteinExistence type="predicted"/>
<keyword evidence="1" id="KW-0175">Coiled coil</keyword>
<evidence type="ECO:0000256" key="1">
    <source>
        <dbReference type="SAM" id="Coils"/>
    </source>
</evidence>
<evidence type="ECO:0000313" key="3">
    <source>
        <dbReference type="Proteomes" id="UP001224775"/>
    </source>
</evidence>
<evidence type="ECO:0000313" key="2">
    <source>
        <dbReference type="EMBL" id="KAK1746195.1"/>
    </source>
</evidence>
<dbReference type="Proteomes" id="UP001224775">
    <property type="component" value="Unassembled WGS sequence"/>
</dbReference>
<sequence>MIIPIPLFLRPSFYSAKKVAAAASNAKYCKEEDELDEISRTYRHRVIGNDGEDDESHKSVQCVGAENCLTLIRKQQREVVPAAVVAPCVGVNSVIHSVTSFATELQRTQRVRFIDETFDIEAPHIVTETHYRPETTEEEKALLYYCPEEYAKFALDHWRWKLSEEIKRLQELQAEEKESRSRYEEEKKDAPISRVRRHHDLVCESNCNYYR</sequence>
<name>A0AAD8YJH0_9STRA</name>
<keyword evidence="3" id="KW-1185">Reference proteome</keyword>
<comment type="caution">
    <text evidence="2">The sequence shown here is derived from an EMBL/GenBank/DDBJ whole genome shotgun (WGS) entry which is preliminary data.</text>
</comment>
<reference evidence="2" key="1">
    <citation type="submission" date="2023-06" db="EMBL/GenBank/DDBJ databases">
        <title>Survivors Of The Sea: Transcriptome response of Skeletonema marinoi to long-term dormancy.</title>
        <authorList>
            <person name="Pinder M.I.M."/>
            <person name="Kourtchenko O."/>
            <person name="Robertson E.K."/>
            <person name="Larsson T."/>
            <person name="Maumus F."/>
            <person name="Osuna-Cruz C.M."/>
            <person name="Vancaester E."/>
            <person name="Stenow R."/>
            <person name="Vandepoele K."/>
            <person name="Ploug H."/>
            <person name="Bruchert V."/>
            <person name="Godhe A."/>
            <person name="Topel M."/>
        </authorList>
    </citation>
    <scope>NUCLEOTIDE SEQUENCE</scope>
    <source>
        <strain evidence="2">R05AC</strain>
    </source>
</reference>
<accession>A0AAD8YJH0</accession>
<organism evidence="2 3">
    <name type="scientific">Skeletonema marinoi</name>
    <dbReference type="NCBI Taxonomy" id="267567"/>
    <lineage>
        <taxon>Eukaryota</taxon>
        <taxon>Sar</taxon>
        <taxon>Stramenopiles</taxon>
        <taxon>Ochrophyta</taxon>
        <taxon>Bacillariophyta</taxon>
        <taxon>Coscinodiscophyceae</taxon>
        <taxon>Thalassiosirophycidae</taxon>
        <taxon>Thalassiosirales</taxon>
        <taxon>Skeletonemataceae</taxon>
        <taxon>Skeletonema</taxon>
        <taxon>Skeletonema marinoi-dohrnii complex</taxon>
    </lineage>
</organism>